<feature type="domain" description="TAZ-type" evidence="5">
    <location>
        <begin position="60"/>
        <end position="142"/>
    </location>
</feature>
<dbReference type="OrthoDB" id="206607at2759"/>
<dbReference type="OMA" id="GCHEAKL"/>
<dbReference type="Proteomes" id="UP000000759">
    <property type="component" value="Chromosome 5"/>
</dbReference>
<dbReference type="KEGG" id="pti:PHATRDRAFT_44807"/>
<evidence type="ECO:0000313" key="7">
    <source>
        <dbReference type="Proteomes" id="UP000000759"/>
    </source>
</evidence>
<dbReference type="GO" id="GO:0008270">
    <property type="term" value="F:zinc ion binding"/>
    <property type="evidence" value="ECO:0007669"/>
    <property type="project" value="UniProtKB-KW"/>
</dbReference>
<proteinExistence type="predicted"/>
<dbReference type="RefSeq" id="XP_002178971.1">
    <property type="nucleotide sequence ID" value="XM_002178935.1"/>
</dbReference>
<evidence type="ECO:0000256" key="3">
    <source>
        <dbReference type="ARBA" id="ARBA00022833"/>
    </source>
</evidence>
<dbReference type="AlphaFoldDB" id="B7FVQ4"/>
<dbReference type="GeneID" id="7199910"/>
<protein>
    <recommendedName>
        <fullName evidence="5">TAZ-type domain-containing protein</fullName>
    </recommendedName>
</protein>
<keyword evidence="7" id="KW-1185">Reference proteome</keyword>
<dbReference type="InterPro" id="IPR000197">
    <property type="entry name" value="Znf_TAZ"/>
</dbReference>
<sequence length="403" mass="43312">MVDRIDPATTPAEYAAVNAASTSNYSTSSSASADAARTDSQNGGGRRRAMSVATGTPNVETVVVKAKRAASTIWTLLHAQNCVLGDRCPHTGCHEAKLLHLHIKTCAAGVGFECPTGYHGCDQARKLLAHYRRCRAIRAKQVGQAPGRRDLSRQHVCLVCYLVARQARSTLERSSTSSARSSTVSTTKKVSSRKGVSSFMLNSDNEIVPLVKKSIMPPPPPRKSIGTEHPPIKRLQFSNHQKNVELQHRLPFAVAVAGDPAASTEGSISPMLFDTSILAKSLDSVRGSYMKMAASEATHKQLGLKRSGVSATQQQPAFDLRDERKEGRPRSASFAAPIRSSQGHAFMMQPLEVQSPGRSRSASCSGIRSADATQTASCDTILEEGSQASKESIDLDFNIDLAR</sequence>
<dbReference type="SMART" id="SM00551">
    <property type="entry name" value="ZnF_TAZ"/>
    <property type="match status" value="1"/>
</dbReference>
<feature type="region of interest" description="Disordered" evidence="4">
    <location>
        <begin position="299"/>
        <end position="339"/>
    </location>
</feature>
<evidence type="ECO:0000256" key="4">
    <source>
        <dbReference type="SAM" id="MobiDB-lite"/>
    </source>
</evidence>
<feature type="region of interest" description="Disordered" evidence="4">
    <location>
        <begin position="24"/>
        <end position="52"/>
    </location>
</feature>
<reference evidence="6 7" key="1">
    <citation type="journal article" date="2008" name="Nature">
        <title>The Phaeodactylum genome reveals the evolutionary history of diatom genomes.</title>
        <authorList>
            <person name="Bowler C."/>
            <person name="Allen A.E."/>
            <person name="Badger J.H."/>
            <person name="Grimwood J."/>
            <person name="Jabbari K."/>
            <person name="Kuo A."/>
            <person name="Maheswari U."/>
            <person name="Martens C."/>
            <person name="Maumus F."/>
            <person name="Otillar R.P."/>
            <person name="Rayko E."/>
            <person name="Salamov A."/>
            <person name="Vandepoele K."/>
            <person name="Beszteri B."/>
            <person name="Gruber A."/>
            <person name="Heijde M."/>
            <person name="Katinka M."/>
            <person name="Mock T."/>
            <person name="Valentin K."/>
            <person name="Verret F."/>
            <person name="Berges J.A."/>
            <person name="Brownlee C."/>
            <person name="Cadoret J.P."/>
            <person name="Chiovitti A."/>
            <person name="Choi C.J."/>
            <person name="Coesel S."/>
            <person name="De Martino A."/>
            <person name="Detter J.C."/>
            <person name="Durkin C."/>
            <person name="Falciatore A."/>
            <person name="Fournet J."/>
            <person name="Haruta M."/>
            <person name="Huysman M.J."/>
            <person name="Jenkins B.D."/>
            <person name="Jiroutova K."/>
            <person name="Jorgensen R.E."/>
            <person name="Joubert Y."/>
            <person name="Kaplan A."/>
            <person name="Kroger N."/>
            <person name="Kroth P.G."/>
            <person name="La Roche J."/>
            <person name="Lindquist E."/>
            <person name="Lommer M."/>
            <person name="Martin-Jezequel V."/>
            <person name="Lopez P.J."/>
            <person name="Lucas S."/>
            <person name="Mangogna M."/>
            <person name="McGinnis K."/>
            <person name="Medlin L.K."/>
            <person name="Montsant A."/>
            <person name="Oudot-Le Secq M.P."/>
            <person name="Napoli C."/>
            <person name="Obornik M."/>
            <person name="Parker M.S."/>
            <person name="Petit J.L."/>
            <person name="Porcel B.M."/>
            <person name="Poulsen N."/>
            <person name="Robison M."/>
            <person name="Rychlewski L."/>
            <person name="Rynearson T.A."/>
            <person name="Schmutz J."/>
            <person name="Shapiro H."/>
            <person name="Siaut M."/>
            <person name="Stanley M."/>
            <person name="Sussman M.R."/>
            <person name="Taylor A.R."/>
            <person name="Vardi A."/>
            <person name="von Dassow P."/>
            <person name="Vyverman W."/>
            <person name="Willis A."/>
            <person name="Wyrwicz L.S."/>
            <person name="Rokhsar D.S."/>
            <person name="Weissenbach J."/>
            <person name="Armbrust E.V."/>
            <person name="Green B.R."/>
            <person name="Van de Peer Y."/>
            <person name="Grigoriev I.V."/>
        </authorList>
    </citation>
    <scope>NUCLEOTIDE SEQUENCE [LARGE SCALE GENOMIC DNA]</scope>
    <source>
        <strain evidence="6 7">CCAP 1055/1</strain>
    </source>
</reference>
<keyword evidence="1" id="KW-0479">Metal-binding</keyword>
<feature type="compositionally biased region" description="Low complexity" evidence="4">
    <location>
        <begin position="24"/>
        <end position="40"/>
    </location>
</feature>
<dbReference type="eggNOG" id="ENOG502SQUU">
    <property type="taxonomic scope" value="Eukaryota"/>
</dbReference>
<organism evidence="6 7">
    <name type="scientific">Phaeodactylum tricornutum (strain CCAP 1055/1)</name>
    <dbReference type="NCBI Taxonomy" id="556484"/>
    <lineage>
        <taxon>Eukaryota</taxon>
        <taxon>Sar</taxon>
        <taxon>Stramenopiles</taxon>
        <taxon>Ochrophyta</taxon>
        <taxon>Bacillariophyta</taxon>
        <taxon>Bacillariophyceae</taxon>
        <taxon>Bacillariophycidae</taxon>
        <taxon>Naviculales</taxon>
        <taxon>Phaeodactylaceae</taxon>
        <taxon>Phaeodactylum</taxon>
    </lineage>
</organism>
<evidence type="ECO:0000256" key="1">
    <source>
        <dbReference type="ARBA" id="ARBA00022723"/>
    </source>
</evidence>
<reference evidence="7" key="2">
    <citation type="submission" date="2008-08" db="EMBL/GenBank/DDBJ databases">
        <authorList>
            <consortium name="Diatom Consortium"/>
            <person name="Grigoriev I."/>
            <person name="Grimwood J."/>
            <person name="Kuo A."/>
            <person name="Otillar R.P."/>
            <person name="Salamov A."/>
            <person name="Detter J.C."/>
            <person name="Lindquist E."/>
            <person name="Shapiro H."/>
            <person name="Lucas S."/>
            <person name="Glavina del Rio T."/>
            <person name="Pitluck S."/>
            <person name="Rokhsar D."/>
            <person name="Bowler C."/>
        </authorList>
    </citation>
    <scope>GENOME REANNOTATION</scope>
    <source>
        <strain evidence="7">CCAP 1055/1</strain>
    </source>
</reference>
<keyword evidence="3" id="KW-0862">Zinc</keyword>
<keyword evidence="2" id="KW-0863">Zinc-finger</keyword>
<gene>
    <name evidence="6" type="ORF">PHATRDRAFT_44807</name>
</gene>
<dbReference type="HOGENOM" id="CLU_684202_0_0_1"/>
<accession>B7FVQ4</accession>
<dbReference type="Pfam" id="PF02135">
    <property type="entry name" value="zf-TAZ"/>
    <property type="match status" value="1"/>
</dbReference>
<dbReference type="EMBL" id="CM000608">
    <property type="protein sequence ID" value="EEC49669.1"/>
    <property type="molecule type" value="Genomic_DNA"/>
</dbReference>
<name>B7FVQ4_PHATC</name>
<evidence type="ECO:0000256" key="2">
    <source>
        <dbReference type="ARBA" id="ARBA00022771"/>
    </source>
</evidence>
<dbReference type="InParanoid" id="B7FVQ4"/>
<dbReference type="Gene3D" id="1.20.1020.10">
    <property type="entry name" value="TAZ domain"/>
    <property type="match status" value="1"/>
</dbReference>
<dbReference type="SUPFAM" id="SSF57933">
    <property type="entry name" value="TAZ domain"/>
    <property type="match status" value="1"/>
</dbReference>
<dbReference type="PaxDb" id="2850-Phatr44807"/>
<dbReference type="InterPro" id="IPR035898">
    <property type="entry name" value="TAZ_dom_sf"/>
</dbReference>
<feature type="compositionally biased region" description="Basic and acidic residues" evidence="4">
    <location>
        <begin position="319"/>
        <end position="329"/>
    </location>
</feature>
<evidence type="ECO:0000313" key="6">
    <source>
        <dbReference type="EMBL" id="EEC49669.1"/>
    </source>
</evidence>
<evidence type="ECO:0000259" key="5">
    <source>
        <dbReference type="SMART" id="SM00551"/>
    </source>
</evidence>